<keyword evidence="1" id="KW-0472">Membrane</keyword>
<reference evidence="2 3" key="1">
    <citation type="submission" date="2018-06" db="EMBL/GenBank/DDBJ databases">
        <title>The Genome of Cuscuta australis (Dodder) Provides Insight into the Evolution of Plant Parasitism.</title>
        <authorList>
            <person name="Liu H."/>
        </authorList>
    </citation>
    <scope>NUCLEOTIDE SEQUENCE [LARGE SCALE GENOMIC DNA]</scope>
    <source>
        <strain evidence="3">cv. Yunnan</strain>
        <tissue evidence="2">Vines</tissue>
    </source>
</reference>
<feature type="transmembrane region" description="Helical" evidence="1">
    <location>
        <begin position="89"/>
        <end position="107"/>
    </location>
</feature>
<name>A0A328EA25_9ASTE</name>
<dbReference type="EMBL" id="NQVE01000027">
    <property type="protein sequence ID" value="RAL53413.1"/>
    <property type="molecule type" value="Genomic_DNA"/>
</dbReference>
<accession>A0A328EA25</accession>
<evidence type="ECO:0000313" key="2">
    <source>
        <dbReference type="EMBL" id="RAL53413.1"/>
    </source>
</evidence>
<keyword evidence="3" id="KW-1185">Reference proteome</keyword>
<evidence type="ECO:0000313" key="3">
    <source>
        <dbReference type="Proteomes" id="UP000249390"/>
    </source>
</evidence>
<keyword evidence="1" id="KW-1133">Transmembrane helix</keyword>
<protein>
    <submittedName>
        <fullName evidence="2">Uncharacterized protein</fullName>
    </submittedName>
</protein>
<dbReference type="AlphaFoldDB" id="A0A328EA25"/>
<evidence type="ECO:0000256" key="1">
    <source>
        <dbReference type="SAM" id="Phobius"/>
    </source>
</evidence>
<comment type="caution">
    <text evidence="2">The sequence shown here is derived from an EMBL/GenBank/DDBJ whole genome shotgun (WGS) entry which is preliminary data.</text>
</comment>
<sequence>MENVINLNDQAAPDDKRKKGKIEDVLALDDQAARDGKEKKMMLLDNQGPRHNPSSPSCHPVLIDHQDILNLPLLSLVIRCCLIIKVNDILLLFLLLLAIQCCLIIKGQDIFHLPFPP</sequence>
<dbReference type="Proteomes" id="UP000249390">
    <property type="component" value="Unassembled WGS sequence"/>
</dbReference>
<gene>
    <name evidence="2" type="ORF">DM860_007085</name>
</gene>
<proteinExistence type="predicted"/>
<organism evidence="2 3">
    <name type="scientific">Cuscuta australis</name>
    <dbReference type="NCBI Taxonomy" id="267555"/>
    <lineage>
        <taxon>Eukaryota</taxon>
        <taxon>Viridiplantae</taxon>
        <taxon>Streptophyta</taxon>
        <taxon>Embryophyta</taxon>
        <taxon>Tracheophyta</taxon>
        <taxon>Spermatophyta</taxon>
        <taxon>Magnoliopsida</taxon>
        <taxon>eudicotyledons</taxon>
        <taxon>Gunneridae</taxon>
        <taxon>Pentapetalae</taxon>
        <taxon>asterids</taxon>
        <taxon>lamiids</taxon>
        <taxon>Solanales</taxon>
        <taxon>Convolvulaceae</taxon>
        <taxon>Cuscuteae</taxon>
        <taxon>Cuscuta</taxon>
        <taxon>Cuscuta subgen. Grammica</taxon>
        <taxon>Cuscuta sect. Cleistogrammica</taxon>
    </lineage>
</organism>
<keyword evidence="1" id="KW-0812">Transmembrane</keyword>